<sequence>MKRGRWKMKTVWAYLDGKKLVDVVQAALDNNMTTDDMKNLLIRENPGHEVTFKVQ</sequence>
<dbReference type="EMBL" id="DVMH01000005">
    <property type="protein sequence ID" value="HIU09817.1"/>
    <property type="molecule type" value="Genomic_DNA"/>
</dbReference>
<proteinExistence type="predicted"/>
<evidence type="ECO:0000313" key="2">
    <source>
        <dbReference type="Proteomes" id="UP000824124"/>
    </source>
</evidence>
<reference evidence="1" key="2">
    <citation type="journal article" date="2021" name="PeerJ">
        <title>Extensive microbial diversity within the chicken gut microbiome revealed by metagenomics and culture.</title>
        <authorList>
            <person name="Gilroy R."/>
            <person name="Ravi A."/>
            <person name="Getino M."/>
            <person name="Pursley I."/>
            <person name="Horton D.L."/>
            <person name="Alikhan N.F."/>
            <person name="Baker D."/>
            <person name="Gharbi K."/>
            <person name="Hall N."/>
            <person name="Watson M."/>
            <person name="Adriaenssens E.M."/>
            <person name="Foster-Nyarko E."/>
            <person name="Jarju S."/>
            <person name="Secka A."/>
            <person name="Antonio M."/>
            <person name="Oren A."/>
            <person name="Chaudhuri R.R."/>
            <person name="La Ragione R."/>
            <person name="Hildebrand F."/>
            <person name="Pallen M.J."/>
        </authorList>
    </citation>
    <scope>NUCLEOTIDE SEQUENCE</scope>
    <source>
        <strain evidence="1">2830</strain>
    </source>
</reference>
<protein>
    <submittedName>
        <fullName evidence="1">Uncharacterized protein</fullName>
    </submittedName>
</protein>
<name>A0A9D1HIW7_9FIRM</name>
<gene>
    <name evidence="1" type="ORF">IAB00_00970</name>
</gene>
<accession>A0A9D1HIW7</accession>
<comment type="caution">
    <text evidence="1">The sequence shown here is derived from an EMBL/GenBank/DDBJ whole genome shotgun (WGS) entry which is preliminary data.</text>
</comment>
<dbReference type="AlphaFoldDB" id="A0A9D1HIW7"/>
<reference evidence="1" key="1">
    <citation type="submission" date="2020-10" db="EMBL/GenBank/DDBJ databases">
        <authorList>
            <person name="Gilroy R."/>
        </authorList>
    </citation>
    <scope>NUCLEOTIDE SEQUENCE</scope>
    <source>
        <strain evidence="1">2830</strain>
    </source>
</reference>
<dbReference type="Proteomes" id="UP000824124">
    <property type="component" value="Unassembled WGS sequence"/>
</dbReference>
<organism evidence="1 2">
    <name type="scientific">Candidatus Avidehalobacter gallistercoris</name>
    <dbReference type="NCBI Taxonomy" id="2840694"/>
    <lineage>
        <taxon>Bacteria</taxon>
        <taxon>Bacillati</taxon>
        <taxon>Bacillota</taxon>
        <taxon>Clostridia</taxon>
        <taxon>Eubacteriales</taxon>
        <taxon>Peptococcaceae</taxon>
        <taxon>Peptococcaceae incertae sedis</taxon>
        <taxon>Candidatus Avidehalobacter</taxon>
    </lineage>
</organism>
<evidence type="ECO:0000313" key="1">
    <source>
        <dbReference type="EMBL" id="HIU09817.1"/>
    </source>
</evidence>